<dbReference type="AlphaFoldDB" id="A0AAW4BIZ5"/>
<feature type="region of interest" description="Disordered" evidence="1">
    <location>
        <begin position="97"/>
        <end position="118"/>
    </location>
</feature>
<sequence>MAIQDESLHRVEDPYSYLIMFSPEDGSTAQVKRDQNYKLISPIIHLEEYYQPKQRAKAIDLVMANHKTTKQTLYRLIRQYWQRGQIVNALLPDYKNSGAKGKKRTPGKTKLGRPRKYDPGSGVNVDEFIEKLFRIAIQKYLLTEKGYSFPYAHRRFKDMYET</sequence>
<evidence type="ECO:0000313" key="3">
    <source>
        <dbReference type="Proteomes" id="UP000786185"/>
    </source>
</evidence>
<comment type="caution">
    <text evidence="2">The sequence shown here is derived from an EMBL/GenBank/DDBJ whole genome shotgun (WGS) entry which is preliminary data.</text>
</comment>
<accession>A0AAW4BIZ5</accession>
<organism evidence="2 3">
    <name type="scientific">Vibrio anguillarum</name>
    <name type="common">Listonella anguillarum</name>
    <dbReference type="NCBI Taxonomy" id="55601"/>
    <lineage>
        <taxon>Bacteria</taxon>
        <taxon>Pseudomonadati</taxon>
        <taxon>Pseudomonadota</taxon>
        <taxon>Gammaproteobacteria</taxon>
        <taxon>Vibrionales</taxon>
        <taxon>Vibrionaceae</taxon>
        <taxon>Vibrio</taxon>
    </lineage>
</organism>
<dbReference type="Proteomes" id="UP000786185">
    <property type="component" value="Unassembled WGS sequence"/>
</dbReference>
<reference evidence="2" key="1">
    <citation type="journal article" date="2021" name="PeerJ">
        <title>Analysis of 44 Vibrio anguillarum genomes reveals high genetic diversity.</title>
        <authorList>
            <person name="Hansen M.J."/>
            <person name="Dalsgaard I."/>
        </authorList>
    </citation>
    <scope>NUCLEOTIDE SEQUENCE</scope>
    <source>
        <strain evidence="2">850617-1/1</strain>
    </source>
</reference>
<protein>
    <submittedName>
        <fullName evidence="2">Transposase</fullName>
    </submittedName>
</protein>
<proteinExistence type="predicted"/>
<feature type="non-terminal residue" evidence="2">
    <location>
        <position position="162"/>
    </location>
</feature>
<evidence type="ECO:0000256" key="1">
    <source>
        <dbReference type="SAM" id="MobiDB-lite"/>
    </source>
</evidence>
<name>A0AAW4BIZ5_VIBAN</name>
<dbReference type="EMBL" id="SCLC01001722">
    <property type="protein sequence ID" value="MBF4438127.1"/>
    <property type="molecule type" value="Genomic_DNA"/>
</dbReference>
<gene>
    <name evidence="2" type="ORF">ERJ77_27315</name>
</gene>
<evidence type="ECO:0000313" key="2">
    <source>
        <dbReference type="EMBL" id="MBF4438127.1"/>
    </source>
</evidence>
<feature type="compositionally biased region" description="Basic residues" evidence="1">
    <location>
        <begin position="100"/>
        <end position="114"/>
    </location>
</feature>